<dbReference type="OrthoDB" id="508969at2759"/>
<evidence type="ECO:0008006" key="4">
    <source>
        <dbReference type="Google" id="ProtNLM"/>
    </source>
</evidence>
<gene>
    <name evidence="2" type="ORF">A3770_05p37770</name>
</gene>
<protein>
    <recommendedName>
        <fullName evidence="4">Methylenetetrahydrofolate reductase (NAD(P)H)</fullName>
    </recommendedName>
</protein>
<dbReference type="Gene3D" id="3.20.20.220">
    <property type="match status" value="1"/>
</dbReference>
<accession>A0A5B8MLG1</accession>
<evidence type="ECO:0000256" key="1">
    <source>
        <dbReference type="ARBA" id="ARBA00023002"/>
    </source>
</evidence>
<dbReference type="SUPFAM" id="SSF51730">
    <property type="entry name" value="FAD-linked oxidoreductase"/>
    <property type="match status" value="1"/>
</dbReference>
<dbReference type="Proteomes" id="UP000316726">
    <property type="component" value="Chromosome 5"/>
</dbReference>
<dbReference type="GO" id="GO:0016491">
    <property type="term" value="F:oxidoreductase activity"/>
    <property type="evidence" value="ECO:0007669"/>
    <property type="project" value="UniProtKB-KW"/>
</dbReference>
<keyword evidence="3" id="KW-1185">Reference proteome</keyword>
<dbReference type="EMBL" id="CP031038">
    <property type="protein sequence ID" value="QDZ21259.1"/>
    <property type="molecule type" value="Genomic_DNA"/>
</dbReference>
<evidence type="ECO:0000313" key="3">
    <source>
        <dbReference type="Proteomes" id="UP000316726"/>
    </source>
</evidence>
<evidence type="ECO:0000313" key="2">
    <source>
        <dbReference type="EMBL" id="QDZ21259.1"/>
    </source>
</evidence>
<dbReference type="InterPro" id="IPR029041">
    <property type="entry name" value="FAD-linked_oxidoreductase-like"/>
</dbReference>
<reference evidence="2 3" key="1">
    <citation type="submission" date="2018-07" db="EMBL/GenBank/DDBJ databases">
        <title>The complete nuclear genome of the prasinophyte Chloropicon primus (CCMP1205).</title>
        <authorList>
            <person name="Pombert J.-F."/>
            <person name="Otis C."/>
            <person name="Turmel M."/>
            <person name="Lemieux C."/>
        </authorList>
    </citation>
    <scope>NUCLEOTIDE SEQUENCE [LARGE SCALE GENOMIC DNA]</scope>
    <source>
        <strain evidence="2 3">CCMP1205</strain>
    </source>
</reference>
<organism evidence="2 3">
    <name type="scientific">Chloropicon primus</name>
    <dbReference type="NCBI Taxonomy" id="1764295"/>
    <lineage>
        <taxon>Eukaryota</taxon>
        <taxon>Viridiplantae</taxon>
        <taxon>Chlorophyta</taxon>
        <taxon>Chloropicophyceae</taxon>
        <taxon>Chloropicales</taxon>
        <taxon>Chloropicaceae</taxon>
        <taxon>Chloropicon</taxon>
    </lineage>
</organism>
<proteinExistence type="predicted"/>
<sequence>MQAGRWMFTVEKASGAARSLESQLVSRKDGRFAAVVQPDLPVSNTWAGLLQRSLGRTGTWKEASGSGWDGGAEEDMAGVDVVQTVGVNLRTRRELRSYLRAKVEECRDKYSRRGSPRMRALLCVSGGHPARRVPFLGGRSGLLADSTDLLEEASRSMEDLGGLALGAPPPSSVANQPFELWCVENPMLPLDSRRLGLKLESGATKVITQPPLIRGKFQKWFEECDRDLRGSMVGDRADPFVVGIPCITSAKSLSFWFKICGVRPTEGEVALMKEFQERQDSLPPEAFDEFCLQHTRGLVELCKGLPNIGGLHFMPVTSKGYKQLLSLDLGEASQQ</sequence>
<dbReference type="AlphaFoldDB" id="A0A5B8MLG1"/>
<name>A0A5B8MLG1_9CHLO</name>
<keyword evidence="1" id="KW-0560">Oxidoreductase</keyword>